<feature type="domain" description="XdhC- CoxI" evidence="1">
    <location>
        <begin position="33"/>
        <end position="82"/>
    </location>
</feature>
<dbReference type="Gene3D" id="3.40.50.720">
    <property type="entry name" value="NAD(P)-binding Rossmann-like Domain"/>
    <property type="match status" value="1"/>
</dbReference>
<sequence length="290" mass="30650">MIGRANPAMQTDHGLLTGDEEHAALLACCNPGTALCTIVGIDGSFSRRLGAQLAIGPDGALSGSLADGCLEQQLARDARDCAGPVVKRYGRGSPQIDFRLPCGGGLDILIDPAPDSMACRDAAQRLQDRQMAVLPLAANPFMQQRRYIPALQLRVFGEGPELAALQRLARAAGIAVETFDPDSLSLGQMPALDAADAWTAVVLLFHDHEWETPLLMHSLDSRAFYIGAQGGESARISRTAQLMAAGAREDDVARIRGPIGTIAACRTPTALALSILSEIAGKYEALQPAQ</sequence>
<reference evidence="3 4" key="1">
    <citation type="submission" date="2019-12" db="EMBL/GenBank/DDBJ databases">
        <title>Genomic-based taxomic classification of the family Erythrobacteraceae.</title>
        <authorList>
            <person name="Xu L."/>
        </authorList>
    </citation>
    <scope>NUCLEOTIDE SEQUENCE [LARGE SCALE GENOMIC DNA]</scope>
    <source>
        <strain evidence="3 4">KCTC 52259</strain>
    </source>
</reference>
<keyword evidence="4" id="KW-1185">Reference proteome</keyword>
<dbReference type="Pfam" id="PF13478">
    <property type="entry name" value="XdhC_C"/>
    <property type="match status" value="1"/>
</dbReference>
<evidence type="ECO:0000259" key="2">
    <source>
        <dbReference type="Pfam" id="PF13478"/>
    </source>
</evidence>
<comment type="caution">
    <text evidence="3">The sequence shown here is derived from an EMBL/GenBank/DDBJ whole genome shotgun (WGS) entry which is preliminary data.</text>
</comment>
<dbReference type="Proteomes" id="UP000473531">
    <property type="component" value="Unassembled WGS sequence"/>
</dbReference>
<dbReference type="InterPro" id="IPR003777">
    <property type="entry name" value="XdhC_CoxI"/>
</dbReference>
<evidence type="ECO:0000313" key="4">
    <source>
        <dbReference type="Proteomes" id="UP000473531"/>
    </source>
</evidence>
<dbReference type="PANTHER" id="PTHR30388:SF4">
    <property type="entry name" value="MOLYBDENUM COFACTOR INSERTION CHAPERONE PAOD"/>
    <property type="match status" value="1"/>
</dbReference>
<evidence type="ECO:0000313" key="3">
    <source>
        <dbReference type="EMBL" id="MXP15330.1"/>
    </source>
</evidence>
<dbReference type="InterPro" id="IPR027051">
    <property type="entry name" value="XdhC_Rossmann_dom"/>
</dbReference>
<gene>
    <name evidence="3" type="ORF">GRI44_11280</name>
</gene>
<dbReference type="Pfam" id="PF02625">
    <property type="entry name" value="XdhC_CoxI"/>
    <property type="match status" value="1"/>
</dbReference>
<dbReference type="AlphaFoldDB" id="A0A6L7GID7"/>
<protein>
    <submittedName>
        <fullName evidence="3">XdhC family protein</fullName>
    </submittedName>
</protein>
<dbReference type="InterPro" id="IPR052698">
    <property type="entry name" value="MoCofactor_Util/Proc"/>
</dbReference>
<dbReference type="PANTHER" id="PTHR30388">
    <property type="entry name" value="ALDEHYDE OXIDOREDUCTASE MOLYBDENUM COFACTOR ASSEMBLY PROTEIN"/>
    <property type="match status" value="1"/>
</dbReference>
<organism evidence="3 4">
    <name type="scientific">Allopontixanthobacter confluentis</name>
    <dbReference type="NCBI Taxonomy" id="1849021"/>
    <lineage>
        <taxon>Bacteria</taxon>
        <taxon>Pseudomonadati</taxon>
        <taxon>Pseudomonadota</taxon>
        <taxon>Alphaproteobacteria</taxon>
        <taxon>Sphingomonadales</taxon>
        <taxon>Erythrobacteraceae</taxon>
        <taxon>Allopontixanthobacter</taxon>
    </lineage>
</organism>
<feature type="domain" description="XdhC Rossmann" evidence="2">
    <location>
        <begin position="153"/>
        <end position="279"/>
    </location>
</feature>
<accession>A0A6L7GID7</accession>
<evidence type="ECO:0000259" key="1">
    <source>
        <dbReference type="Pfam" id="PF02625"/>
    </source>
</evidence>
<dbReference type="EMBL" id="WTYU01000002">
    <property type="protein sequence ID" value="MXP15330.1"/>
    <property type="molecule type" value="Genomic_DNA"/>
</dbReference>
<proteinExistence type="predicted"/>
<name>A0A6L7GID7_9SPHN</name>